<feature type="compositionally biased region" description="Polar residues" evidence="1">
    <location>
        <begin position="431"/>
        <end position="445"/>
    </location>
</feature>
<feature type="region of interest" description="Disordered" evidence="1">
    <location>
        <begin position="425"/>
        <end position="445"/>
    </location>
</feature>
<dbReference type="AlphaFoldDB" id="A0AAN6T9U2"/>
<dbReference type="Proteomes" id="UP001302812">
    <property type="component" value="Unassembled WGS sequence"/>
</dbReference>
<feature type="region of interest" description="Disordered" evidence="1">
    <location>
        <begin position="46"/>
        <end position="72"/>
    </location>
</feature>
<feature type="compositionally biased region" description="Low complexity" evidence="1">
    <location>
        <begin position="502"/>
        <end position="517"/>
    </location>
</feature>
<dbReference type="GeneID" id="89942761"/>
<evidence type="ECO:0000313" key="3">
    <source>
        <dbReference type="Proteomes" id="UP001302812"/>
    </source>
</evidence>
<feature type="compositionally biased region" description="Polar residues" evidence="1">
    <location>
        <begin position="196"/>
        <end position="211"/>
    </location>
</feature>
<evidence type="ECO:0000256" key="1">
    <source>
        <dbReference type="SAM" id="MobiDB-lite"/>
    </source>
</evidence>
<name>A0AAN6T9U2_9PEZI</name>
<sequence>MAVIKFRNGADVPCRFGITAELRTREHNMGIPANPNPQYLHRSTPCPGTQKPVSGTAVQHDRSGKPRFGFRRPGVIENNASPASPNPYLPTHCNVPGASEAEEWDVKPRAENNTEIVHDMWAVIIPLAIVAAWLGRAVAEVPLNSNSSEGNIAGSAASTLSTDSGCVSVVQVTKTSALSTVTTTLTVASPFPSTKTNLTRHGTTTLQTSPASLRRASHGISANSTKTLVCLSGTAYSGPCTCLSISRSTVLVTADITTFTLTTTAAANGTRAPSYPANRTLAMGASSSPTSLSSSITRFSAVDQKTTTPETHTPAPAFSSSTSAPSSIGFETSFRRIMDGFPAMTPAFSNTTMESLRPSKSPVVYVLNATTLVTVTTPVRGSTSVPASLPKDTTTSGRYLNSAAQYTNTSSLTVTPLARNSTTVKLPPFGNLTTTPPANHSATAHANPQTTLPAWLLKSTLPTYHHPTATLTHNRWLNLSSLPAINTTGTARWFNTSRYLNTSTPLTTPTPTSTSTSTPPPTFTSPTAACDPSNPGFSIRISQQNGPFHNWYLRTSGRGLLFTSQRSGASSFSVGPAGHLCVANDERFLDQHGMPYVAALGIKEAVEGGAGGAGGSSVWFVAAGAVGKGGSLEGYYTPLECAVGGGNGDGDEGGGGGGGRGRLSCHGRSDDGDGGGDGVDEEQVRYWLGCGMQLDMSRDGSAVVPVRGLNCSSVALEVLEG</sequence>
<reference evidence="2" key="2">
    <citation type="submission" date="2023-05" db="EMBL/GenBank/DDBJ databases">
        <authorList>
            <consortium name="Lawrence Berkeley National Laboratory"/>
            <person name="Steindorff A."/>
            <person name="Hensen N."/>
            <person name="Bonometti L."/>
            <person name="Westerberg I."/>
            <person name="Brannstrom I.O."/>
            <person name="Guillou S."/>
            <person name="Cros-Aarteil S."/>
            <person name="Calhoun S."/>
            <person name="Haridas S."/>
            <person name="Kuo A."/>
            <person name="Mondo S."/>
            <person name="Pangilinan J."/>
            <person name="Riley R."/>
            <person name="Labutti K."/>
            <person name="Andreopoulos B."/>
            <person name="Lipzen A."/>
            <person name="Chen C."/>
            <person name="Yanf M."/>
            <person name="Daum C."/>
            <person name="Ng V."/>
            <person name="Clum A."/>
            <person name="Ohm R."/>
            <person name="Martin F."/>
            <person name="Silar P."/>
            <person name="Natvig D."/>
            <person name="Lalanne C."/>
            <person name="Gautier V."/>
            <person name="Ament-Velasquez S.L."/>
            <person name="Kruys A."/>
            <person name="Hutchinson M.I."/>
            <person name="Powell A.J."/>
            <person name="Barry K."/>
            <person name="Miller A.N."/>
            <person name="Grigoriev I.V."/>
            <person name="Debuchy R."/>
            <person name="Gladieux P."/>
            <person name="Thoren M.H."/>
            <person name="Johannesson H."/>
        </authorList>
    </citation>
    <scope>NUCLEOTIDE SEQUENCE</scope>
    <source>
        <strain evidence="2">CBS 508.74</strain>
    </source>
</reference>
<reference evidence="2" key="1">
    <citation type="journal article" date="2023" name="Mol. Phylogenet. Evol.">
        <title>Genome-scale phylogeny and comparative genomics of the fungal order Sordariales.</title>
        <authorList>
            <person name="Hensen N."/>
            <person name="Bonometti L."/>
            <person name="Westerberg I."/>
            <person name="Brannstrom I.O."/>
            <person name="Guillou S."/>
            <person name="Cros-Aarteil S."/>
            <person name="Calhoun S."/>
            <person name="Haridas S."/>
            <person name="Kuo A."/>
            <person name="Mondo S."/>
            <person name="Pangilinan J."/>
            <person name="Riley R."/>
            <person name="LaButti K."/>
            <person name="Andreopoulos B."/>
            <person name="Lipzen A."/>
            <person name="Chen C."/>
            <person name="Yan M."/>
            <person name="Daum C."/>
            <person name="Ng V."/>
            <person name="Clum A."/>
            <person name="Steindorff A."/>
            <person name="Ohm R.A."/>
            <person name="Martin F."/>
            <person name="Silar P."/>
            <person name="Natvig D.O."/>
            <person name="Lalanne C."/>
            <person name="Gautier V."/>
            <person name="Ament-Velasquez S.L."/>
            <person name="Kruys A."/>
            <person name="Hutchinson M.I."/>
            <person name="Powell A.J."/>
            <person name="Barry K."/>
            <person name="Miller A.N."/>
            <person name="Grigoriev I.V."/>
            <person name="Debuchy R."/>
            <person name="Gladieux P."/>
            <person name="Hiltunen Thoren M."/>
            <person name="Johannesson H."/>
        </authorList>
    </citation>
    <scope>NUCLEOTIDE SEQUENCE</scope>
    <source>
        <strain evidence="2">CBS 508.74</strain>
    </source>
</reference>
<feature type="region of interest" description="Disordered" evidence="1">
    <location>
        <begin position="652"/>
        <end position="679"/>
    </location>
</feature>
<feature type="region of interest" description="Disordered" evidence="1">
    <location>
        <begin position="502"/>
        <end position="528"/>
    </location>
</feature>
<accession>A0AAN6T9U2</accession>
<protein>
    <submittedName>
        <fullName evidence="2">Uncharacterized protein</fullName>
    </submittedName>
</protein>
<proteinExistence type="predicted"/>
<dbReference type="EMBL" id="MU853357">
    <property type="protein sequence ID" value="KAK4109319.1"/>
    <property type="molecule type" value="Genomic_DNA"/>
</dbReference>
<evidence type="ECO:0000313" key="2">
    <source>
        <dbReference type="EMBL" id="KAK4109319.1"/>
    </source>
</evidence>
<comment type="caution">
    <text evidence="2">The sequence shown here is derived from an EMBL/GenBank/DDBJ whole genome shotgun (WGS) entry which is preliminary data.</text>
</comment>
<gene>
    <name evidence="2" type="ORF">N656DRAFT_831713</name>
</gene>
<feature type="region of interest" description="Disordered" evidence="1">
    <location>
        <begin position="301"/>
        <end position="324"/>
    </location>
</feature>
<feature type="region of interest" description="Disordered" evidence="1">
    <location>
        <begin position="196"/>
        <end position="215"/>
    </location>
</feature>
<dbReference type="RefSeq" id="XP_064666889.1">
    <property type="nucleotide sequence ID" value="XM_064818635.1"/>
</dbReference>
<organism evidence="2 3">
    <name type="scientific">Canariomyces notabilis</name>
    <dbReference type="NCBI Taxonomy" id="2074819"/>
    <lineage>
        <taxon>Eukaryota</taxon>
        <taxon>Fungi</taxon>
        <taxon>Dikarya</taxon>
        <taxon>Ascomycota</taxon>
        <taxon>Pezizomycotina</taxon>
        <taxon>Sordariomycetes</taxon>
        <taxon>Sordariomycetidae</taxon>
        <taxon>Sordariales</taxon>
        <taxon>Chaetomiaceae</taxon>
        <taxon>Canariomyces</taxon>
    </lineage>
</organism>
<keyword evidence="3" id="KW-1185">Reference proteome</keyword>
<feature type="compositionally biased region" description="Gly residues" evidence="1">
    <location>
        <begin position="652"/>
        <end position="661"/>
    </location>
</feature>
<feature type="compositionally biased region" description="Low complexity" evidence="1">
    <location>
        <begin position="306"/>
        <end position="324"/>
    </location>
</feature>